<comment type="caution">
    <text evidence="1">The sequence shown here is derived from an EMBL/GenBank/DDBJ whole genome shotgun (WGS) entry which is preliminary data.</text>
</comment>
<name>A0A133V5D0_9EURY</name>
<dbReference type="PANTHER" id="PTHR39967:SF1">
    <property type="entry name" value="ISH14-TYPE TRANSPOSASE HSIRS44"/>
    <property type="match status" value="1"/>
</dbReference>
<evidence type="ECO:0000313" key="1">
    <source>
        <dbReference type="EMBL" id="KXB01641.1"/>
    </source>
</evidence>
<dbReference type="AlphaFoldDB" id="A0A133V5D0"/>
<organism evidence="1 2">
    <name type="scientific">candidate division MSBL1 archaeon SCGC-AAA261F17</name>
    <dbReference type="NCBI Taxonomy" id="1698274"/>
    <lineage>
        <taxon>Archaea</taxon>
        <taxon>Methanobacteriati</taxon>
        <taxon>Methanobacteriota</taxon>
        <taxon>candidate division MSBL1</taxon>
    </lineage>
</organism>
<evidence type="ECO:0000313" key="2">
    <source>
        <dbReference type="Proteomes" id="UP000070035"/>
    </source>
</evidence>
<dbReference type="PANTHER" id="PTHR39967">
    <property type="match status" value="1"/>
</dbReference>
<sequence>MSGLEKLVEHLKEKRVSKRNKRSLRTKAKAFLLYQNGLSHKEIADQIGLETGKRPSKSSAYRWVERVGDSLGTSHERKRREVYVDETKLELRGEHIFCWTATDDERKLSAIGASEGRSSLEALKFLRKLRESREEGSIIYANHGTWCPWACGGLGFEHMPVDFGGNNRVERLFRTLKDRTRWFYNSFAKRAEKTLGRFSSVKSCLKHICERLES</sequence>
<reference evidence="1 2" key="1">
    <citation type="journal article" date="2016" name="Sci. Rep.">
        <title>Metabolic traits of an uncultured archaeal lineage -MSBL1- from brine pools of the Red Sea.</title>
        <authorList>
            <person name="Mwirichia R."/>
            <person name="Alam I."/>
            <person name="Rashid M."/>
            <person name="Vinu M."/>
            <person name="Ba-Alawi W."/>
            <person name="Anthony Kamau A."/>
            <person name="Kamanda Ngugi D."/>
            <person name="Goker M."/>
            <person name="Klenk H.P."/>
            <person name="Bajic V."/>
            <person name="Stingl U."/>
        </authorList>
    </citation>
    <scope>NUCLEOTIDE SEQUENCE [LARGE SCALE GENOMIC DNA]</scope>
    <source>
        <strain evidence="1">SCGC-AAA261F17</strain>
    </source>
</reference>
<keyword evidence="2" id="KW-1185">Reference proteome</keyword>
<dbReference type="EMBL" id="LHXY01000031">
    <property type="protein sequence ID" value="KXB01641.1"/>
    <property type="molecule type" value="Genomic_DNA"/>
</dbReference>
<accession>A0A133V5D0</accession>
<proteinExistence type="predicted"/>
<dbReference type="Proteomes" id="UP000070035">
    <property type="component" value="Unassembled WGS sequence"/>
</dbReference>
<protein>
    <submittedName>
        <fullName evidence="1">Uncharacterized protein</fullName>
    </submittedName>
</protein>
<gene>
    <name evidence="1" type="ORF">AKJ44_02300</name>
</gene>